<accession>A0A495FM13</accession>
<reference evidence="1 2" key="1">
    <citation type="submission" date="2018-10" db="EMBL/GenBank/DDBJ databases">
        <title>Genomic Encyclopedia of Type Strains, Phase IV (KMG-IV): sequencing the most valuable type-strain genomes for metagenomic binning, comparative biology and taxonomic classification.</title>
        <authorList>
            <person name="Goeker M."/>
        </authorList>
    </citation>
    <scope>NUCLEOTIDE SEQUENCE [LARGE SCALE GENOMIC DNA]</scope>
    <source>
        <strain evidence="1 2">DSM 25586</strain>
    </source>
</reference>
<gene>
    <name evidence="1" type="ORF">C8D78_0064</name>
</gene>
<dbReference type="PANTHER" id="PTHR36849:SF1">
    <property type="entry name" value="CYTOPLASMIC PROTEIN"/>
    <property type="match status" value="1"/>
</dbReference>
<organism evidence="1 2">
    <name type="scientific">Arthrobacter oryzae</name>
    <dbReference type="NCBI Taxonomy" id="409290"/>
    <lineage>
        <taxon>Bacteria</taxon>
        <taxon>Bacillati</taxon>
        <taxon>Actinomycetota</taxon>
        <taxon>Actinomycetes</taxon>
        <taxon>Micrococcales</taxon>
        <taxon>Micrococcaceae</taxon>
        <taxon>Arthrobacter</taxon>
    </lineage>
</organism>
<evidence type="ECO:0000313" key="1">
    <source>
        <dbReference type="EMBL" id="RKR29751.1"/>
    </source>
</evidence>
<dbReference type="RefSeq" id="WP_120949920.1">
    <property type="nucleotide sequence ID" value="NZ_RBIR01000001.1"/>
</dbReference>
<proteinExistence type="predicted"/>
<dbReference type="InterPro" id="IPR052552">
    <property type="entry name" value="YeaO-like"/>
</dbReference>
<dbReference type="EMBL" id="RBIR01000001">
    <property type="protein sequence ID" value="RKR29751.1"/>
    <property type="molecule type" value="Genomic_DNA"/>
</dbReference>
<comment type="caution">
    <text evidence="1">The sequence shown here is derived from an EMBL/GenBank/DDBJ whole genome shotgun (WGS) entry which is preliminary data.</text>
</comment>
<dbReference type="Pfam" id="PF22752">
    <property type="entry name" value="DUF488-N3i"/>
    <property type="match status" value="1"/>
</dbReference>
<dbReference type="AlphaFoldDB" id="A0A495FM13"/>
<dbReference type="OrthoDB" id="9790745at2"/>
<dbReference type="Proteomes" id="UP000276055">
    <property type="component" value="Unassembled WGS sequence"/>
</dbReference>
<dbReference type="PANTHER" id="PTHR36849">
    <property type="entry name" value="CYTOPLASMIC PROTEIN-RELATED"/>
    <property type="match status" value="1"/>
</dbReference>
<sequence>MDNSPQSSAGIFVIKRIYDGPSDGDGCRVLVDRLWPRGVSKERAQLELWLKDVAPSPPLRTEFAHMQERFEAFRAAYEAELETNPAVRTLHALAAEHGKVTLLYGARDPETNHARVLQEFLEHGGNSGK</sequence>
<name>A0A495FM13_9MICC</name>
<protein>
    <submittedName>
        <fullName evidence="1">Uncharacterized protein YeaO (DUF488 family)</fullName>
    </submittedName>
</protein>
<evidence type="ECO:0000313" key="2">
    <source>
        <dbReference type="Proteomes" id="UP000276055"/>
    </source>
</evidence>